<comment type="caution">
    <text evidence="9">Lacks conserved residue(s) required for the propagation of feature annotation.</text>
</comment>
<feature type="compositionally biased region" description="Polar residues" evidence="11">
    <location>
        <begin position="311"/>
        <end position="320"/>
    </location>
</feature>
<dbReference type="InterPro" id="IPR048631">
    <property type="entry name" value="SecD_1st"/>
</dbReference>
<dbReference type="HAMAP" id="MF_01464_B">
    <property type="entry name" value="SecF_B"/>
    <property type="match status" value="1"/>
</dbReference>
<evidence type="ECO:0000256" key="3">
    <source>
        <dbReference type="ARBA" id="ARBA00022475"/>
    </source>
</evidence>
<name>A0ABN1MSB8_9FLAO</name>
<keyword evidence="6 9" id="KW-1133">Transmembrane helix</keyword>
<protein>
    <recommendedName>
        <fullName evidence="9 10">Multifunctional fusion protein</fullName>
    </recommendedName>
    <domain>
        <recommendedName>
            <fullName evidence="9">Protein translocase subunit SecD</fullName>
        </recommendedName>
    </domain>
    <domain>
        <recommendedName>
            <fullName evidence="10">Protein-export membrane protein SecF</fullName>
        </recommendedName>
    </domain>
</protein>
<feature type="transmembrane region" description="Helical" evidence="9">
    <location>
        <begin position="558"/>
        <end position="578"/>
    </location>
</feature>
<dbReference type="NCBIfam" id="TIGR01129">
    <property type="entry name" value="secD"/>
    <property type="match status" value="1"/>
</dbReference>
<evidence type="ECO:0000259" key="14">
    <source>
        <dbReference type="Pfam" id="PF22599"/>
    </source>
</evidence>
<dbReference type="InterPro" id="IPR022646">
    <property type="entry name" value="SecD/SecF_CS"/>
</dbReference>
<dbReference type="RefSeq" id="WP_343788396.1">
    <property type="nucleotide sequence ID" value="NZ_BAAAFH010000022.1"/>
</dbReference>
<feature type="transmembrane region" description="Helical" evidence="9">
    <location>
        <begin position="871"/>
        <end position="889"/>
    </location>
</feature>
<feature type="transmembrane region" description="Helical" evidence="9">
    <location>
        <begin position="742"/>
        <end position="760"/>
    </location>
</feature>
<feature type="transmembrane region" description="Helical" evidence="9">
    <location>
        <begin position="1006"/>
        <end position="1030"/>
    </location>
</feature>
<comment type="subunit">
    <text evidence="9">Forms a complex with SecF. Part of the essential Sec protein translocation apparatus which comprises SecA, SecYEG and auxiliary proteins SecDF. Other proteins may also be involved.</text>
</comment>
<keyword evidence="7 9" id="KW-0811">Translocation</keyword>
<evidence type="ECO:0000256" key="1">
    <source>
        <dbReference type="ARBA" id="ARBA00004651"/>
    </source>
</evidence>
<sequence length="1041" mass="113534">MRNKGFFWFLTIVIAIVCVYQISYTFVTNRVENEADAYAQEQLDSLRNALSTNGESTVTLPNGRTVSIDGQESEDIILNFYTNAYLIDKGDKKVTWTGATYNESKNRSINLGLDLKGGMSVTLEVSIPDLVKSEAVNPRGSKFAKPYEEALKTYQTHGGDFVDLFVSSYKKLNGDRKLVRDFYSSSSDELNKESTDDQVITFLKDRVKGSLSGVENIMNRRINQFGVAQPNIQKDEQSNRIYIELPGVKDKNTVRQKLQSTANLEFFETYDNKSFADFINRADEVLYAKYGKEESKETETDLSLNLDGETTPASDSTTLTLIDDPSDSTKVDESTDLSLNLGGDSSETTEPLKADSLSPVKTILGKYILAPASTNPTGHFDVLFYALSKDTATIGSFLREREVRELYPFLDVRFMWASNPTKFGENGELNGYALHAIRVPESGKAPVGGSDIDNARQGYDQLSRIAIHVTMTDKGTSKWAELTSRNLGKSVAIVMDGMVLSSPTVQAIMNDGNAQITGNYTVAEAKEFAALLNAGSLPAPCSIIDESIVGPTLGSENISSGMMSFVIALVIVLLYMIFYYGQAGVIANISLLANILFILGSLASFSAVLTLAGIAGIVLTIGMAVDANVLIYERIREEIAAGKGQKLAIKDGFAKALSSILDANLTTLLTAIILKIFGSGPIESFATTLIIGIFSSVFAAVVISRLIFENFNESKRNISFSTPITKNAFKNLNFSFVSKRKMYYAISGILVVVAIGALATRGLKFGVEFTGGRSFEVKFENAANPEAITSSLKSVMIAEDGKVADVVVKTKESKNQVEIQTNYLQGVVNADTIVDAKLKAGLQKAEGDMGNFEIIQSRSVSAVISDELKQSSYLSITLSLLVIFLYILFRFGKWQYGLGALIAMTHDVIIVLGAFALLHGLMPFNMDIDQAFIAAILTVVGYSINDTVVVFDRIREVLGLHKRKGMEENINDALNSTLSRTINTSMSTFVVLLTIFILGGDAIRGFIFALMIGVIVGTYSSVCIATPVIVDLMKNKKGEEK</sequence>
<comment type="function">
    <text evidence="9">Part of the Sec protein translocase complex. Interacts with the SecYEG preprotein conducting channel. SecDF uses the proton motive force (PMF) to complete protein translocation after the ATP-dependent function of SecA.</text>
</comment>
<evidence type="ECO:0000256" key="6">
    <source>
        <dbReference type="ARBA" id="ARBA00022989"/>
    </source>
</evidence>
<dbReference type="Pfam" id="PF07549">
    <property type="entry name" value="Sec_GG"/>
    <property type="match status" value="2"/>
</dbReference>
<evidence type="ECO:0000256" key="4">
    <source>
        <dbReference type="ARBA" id="ARBA00022692"/>
    </source>
</evidence>
<feature type="transmembrane region" description="Helical" evidence="9">
    <location>
        <begin position="611"/>
        <end position="632"/>
    </location>
</feature>
<keyword evidence="2 9" id="KW-0813">Transport</keyword>
<comment type="similarity">
    <text evidence="9">Belongs to the SecD/SecF family. SecD subfamily.</text>
</comment>
<feature type="domain" description="Protein translocase subunit SecDF P1" evidence="13">
    <location>
        <begin position="215"/>
        <end position="268"/>
    </location>
</feature>
<dbReference type="PANTHER" id="PTHR30081:SF1">
    <property type="entry name" value="PROTEIN TRANSLOCASE SUBUNIT SECD"/>
    <property type="match status" value="1"/>
</dbReference>
<evidence type="ECO:0000313" key="16">
    <source>
        <dbReference type="Proteomes" id="UP001501126"/>
    </source>
</evidence>
<dbReference type="InterPro" id="IPR005665">
    <property type="entry name" value="SecF_bac"/>
</dbReference>
<comment type="subcellular location">
    <subcellularLocation>
        <location evidence="1 9">Cell membrane</location>
        <topology evidence="1 9">Multi-pass membrane protein</topology>
    </subcellularLocation>
</comment>
<dbReference type="Pfam" id="PF02355">
    <property type="entry name" value="SecD_SecF_C"/>
    <property type="match status" value="2"/>
</dbReference>
<evidence type="ECO:0000256" key="11">
    <source>
        <dbReference type="SAM" id="MobiDB-lite"/>
    </source>
</evidence>
<feature type="transmembrane region" description="Helical" evidence="9">
    <location>
        <begin position="585"/>
        <end position="605"/>
    </location>
</feature>
<organism evidence="15 16">
    <name type="scientific">Wandonia haliotis</name>
    <dbReference type="NCBI Taxonomy" id="574963"/>
    <lineage>
        <taxon>Bacteria</taxon>
        <taxon>Pseudomonadati</taxon>
        <taxon>Bacteroidota</taxon>
        <taxon>Flavobacteriia</taxon>
        <taxon>Flavobacteriales</taxon>
        <taxon>Crocinitomicaceae</taxon>
        <taxon>Wandonia</taxon>
    </lineage>
</organism>
<feature type="transmembrane region" description="Helical" evidence="9">
    <location>
        <begin position="982"/>
        <end position="1000"/>
    </location>
</feature>
<feature type="transmembrane region" description="Helical" evidence="9">
    <location>
        <begin position="931"/>
        <end position="954"/>
    </location>
</feature>
<dbReference type="PANTHER" id="PTHR30081">
    <property type="entry name" value="PROTEIN-EXPORT MEMBRANE PROTEIN SEC"/>
    <property type="match status" value="1"/>
</dbReference>
<feature type="domain" description="Protein export membrane protein SecD/SecF C-terminal" evidence="12">
    <location>
        <begin position="850"/>
        <end position="1034"/>
    </location>
</feature>
<evidence type="ECO:0000256" key="2">
    <source>
        <dbReference type="ARBA" id="ARBA00022448"/>
    </source>
</evidence>
<accession>A0ABN1MSB8</accession>
<dbReference type="Pfam" id="PF21760">
    <property type="entry name" value="SecD_1st"/>
    <property type="match status" value="1"/>
</dbReference>
<evidence type="ECO:0000313" key="15">
    <source>
        <dbReference type="EMBL" id="GAA0876152.1"/>
    </source>
</evidence>
<feature type="transmembrane region" description="Helical" evidence="9">
    <location>
        <begin position="896"/>
        <end position="919"/>
    </location>
</feature>
<dbReference type="InterPro" id="IPR005791">
    <property type="entry name" value="SecD"/>
</dbReference>
<evidence type="ECO:0000256" key="9">
    <source>
        <dbReference type="HAMAP-Rule" id="MF_01463"/>
    </source>
</evidence>
<dbReference type="HAMAP" id="MF_01463_B">
    <property type="entry name" value="SecD_B"/>
    <property type="match status" value="1"/>
</dbReference>
<comment type="subunit">
    <text evidence="10">Forms a complex with SecD. Part of the essential Sec protein translocation apparatus which comprises SecA, SecYEG and auxiliary proteins SecDF. Other proteins may also be involved.</text>
</comment>
<dbReference type="SUPFAM" id="SSF82866">
    <property type="entry name" value="Multidrug efflux transporter AcrB transmembrane domain"/>
    <property type="match status" value="2"/>
</dbReference>
<dbReference type="NCBIfam" id="TIGR00966">
    <property type="entry name" value="transloc_SecF"/>
    <property type="match status" value="1"/>
</dbReference>
<keyword evidence="8 9" id="KW-0472">Membrane</keyword>
<comment type="caution">
    <text evidence="15">The sequence shown here is derived from an EMBL/GenBank/DDBJ whole genome shotgun (WGS) entry which is preliminary data.</text>
</comment>
<proteinExistence type="inferred from homology"/>
<keyword evidence="5 9" id="KW-0653">Protein transport</keyword>
<keyword evidence="4 9" id="KW-0812">Transmembrane</keyword>
<feature type="transmembrane region" description="Helical" evidence="9">
    <location>
        <begin position="689"/>
        <end position="708"/>
    </location>
</feature>
<evidence type="ECO:0000256" key="8">
    <source>
        <dbReference type="ARBA" id="ARBA00023136"/>
    </source>
</evidence>
<feature type="domain" description="Protein export membrane protein SecD/SecF C-terminal" evidence="12">
    <location>
        <begin position="542"/>
        <end position="709"/>
    </location>
</feature>
<dbReference type="InterPro" id="IPR055344">
    <property type="entry name" value="SecD_SecF_C_bact"/>
</dbReference>
<evidence type="ECO:0000256" key="7">
    <source>
        <dbReference type="ARBA" id="ARBA00023010"/>
    </source>
</evidence>
<evidence type="ECO:0000256" key="5">
    <source>
        <dbReference type="ARBA" id="ARBA00022927"/>
    </source>
</evidence>
<gene>
    <name evidence="15" type="primary">secDF</name>
    <name evidence="9" type="synonym">secD</name>
    <name evidence="10" type="synonym">secF</name>
    <name evidence="15" type="ORF">GCM10009118_25620</name>
</gene>
<dbReference type="PRINTS" id="PR01755">
    <property type="entry name" value="SECFTRNLCASE"/>
</dbReference>
<dbReference type="InterPro" id="IPR022813">
    <property type="entry name" value="SecD/SecF_arch_bac"/>
</dbReference>
<dbReference type="NCBIfam" id="NF009585">
    <property type="entry name" value="PRK13024.1-5"/>
    <property type="match status" value="1"/>
</dbReference>
<dbReference type="InterPro" id="IPR022645">
    <property type="entry name" value="SecD/SecF_bac"/>
</dbReference>
<evidence type="ECO:0000259" key="13">
    <source>
        <dbReference type="Pfam" id="PF21760"/>
    </source>
</evidence>
<keyword evidence="16" id="KW-1185">Reference proteome</keyword>
<evidence type="ECO:0000256" key="10">
    <source>
        <dbReference type="HAMAP-Rule" id="MF_01464"/>
    </source>
</evidence>
<feature type="transmembrane region" description="Helical" evidence="9">
    <location>
        <begin position="653"/>
        <end position="677"/>
    </location>
</feature>
<dbReference type="Gene3D" id="3.30.70.3220">
    <property type="match status" value="1"/>
</dbReference>
<dbReference type="EMBL" id="BAAAFH010000022">
    <property type="protein sequence ID" value="GAA0876152.1"/>
    <property type="molecule type" value="Genomic_DNA"/>
</dbReference>
<reference evidence="15 16" key="1">
    <citation type="journal article" date="2019" name="Int. J. Syst. Evol. Microbiol.">
        <title>The Global Catalogue of Microorganisms (GCM) 10K type strain sequencing project: providing services to taxonomists for standard genome sequencing and annotation.</title>
        <authorList>
            <consortium name="The Broad Institute Genomics Platform"/>
            <consortium name="The Broad Institute Genome Sequencing Center for Infectious Disease"/>
            <person name="Wu L."/>
            <person name="Ma J."/>
        </authorList>
    </citation>
    <scope>NUCLEOTIDE SEQUENCE [LARGE SCALE GENOMIC DNA]</scope>
    <source>
        <strain evidence="15 16">JCM 16083</strain>
    </source>
</reference>
<keyword evidence="3 9" id="KW-1003">Cell membrane</keyword>
<comment type="similarity">
    <text evidence="10">Belongs to the SecD/SecF family. SecF subfamily.</text>
</comment>
<evidence type="ECO:0000259" key="12">
    <source>
        <dbReference type="Pfam" id="PF02355"/>
    </source>
</evidence>
<dbReference type="Gene3D" id="3.30.1360.200">
    <property type="match status" value="1"/>
</dbReference>
<dbReference type="Proteomes" id="UP001501126">
    <property type="component" value="Unassembled WGS sequence"/>
</dbReference>
<dbReference type="NCBIfam" id="TIGR00916">
    <property type="entry name" value="2A0604s01"/>
    <property type="match status" value="2"/>
</dbReference>
<dbReference type="Pfam" id="PF22599">
    <property type="entry name" value="SecDF_P1_head"/>
    <property type="match status" value="1"/>
</dbReference>
<feature type="transmembrane region" description="Helical" evidence="9">
    <location>
        <begin position="7"/>
        <end position="27"/>
    </location>
</feature>
<dbReference type="InterPro" id="IPR054384">
    <property type="entry name" value="SecDF_P1_head"/>
</dbReference>
<feature type="domain" description="SecDF P1 head subdomain" evidence="14">
    <location>
        <begin position="445"/>
        <end position="539"/>
    </location>
</feature>
<dbReference type="InterPro" id="IPR048634">
    <property type="entry name" value="SecD_SecF_C"/>
</dbReference>
<feature type="region of interest" description="Disordered" evidence="11">
    <location>
        <begin position="297"/>
        <end position="352"/>
    </location>
</feature>
<dbReference type="Gene3D" id="1.20.1640.10">
    <property type="entry name" value="Multidrug efflux transporter AcrB transmembrane domain"/>
    <property type="match status" value="2"/>
</dbReference>